<dbReference type="Proteomes" id="UP000886520">
    <property type="component" value="Chromosome 7"/>
</dbReference>
<dbReference type="AlphaFoldDB" id="A0A9D4V0Q3"/>
<keyword evidence="2" id="KW-1185">Reference proteome</keyword>
<accession>A0A9D4V0Q3</accession>
<name>A0A9D4V0Q3_ADICA</name>
<evidence type="ECO:0000313" key="2">
    <source>
        <dbReference type="Proteomes" id="UP000886520"/>
    </source>
</evidence>
<organism evidence="1 2">
    <name type="scientific">Adiantum capillus-veneris</name>
    <name type="common">Maidenhair fern</name>
    <dbReference type="NCBI Taxonomy" id="13818"/>
    <lineage>
        <taxon>Eukaryota</taxon>
        <taxon>Viridiplantae</taxon>
        <taxon>Streptophyta</taxon>
        <taxon>Embryophyta</taxon>
        <taxon>Tracheophyta</taxon>
        <taxon>Polypodiopsida</taxon>
        <taxon>Polypodiidae</taxon>
        <taxon>Polypodiales</taxon>
        <taxon>Pteridineae</taxon>
        <taxon>Pteridaceae</taxon>
        <taxon>Vittarioideae</taxon>
        <taxon>Adiantum</taxon>
    </lineage>
</organism>
<gene>
    <name evidence="1" type="ORF">GOP47_0007016</name>
</gene>
<comment type="caution">
    <text evidence="1">The sequence shown here is derived from an EMBL/GenBank/DDBJ whole genome shotgun (WGS) entry which is preliminary data.</text>
</comment>
<sequence length="103" mass="11441">MAFWAYETLAPYLFLSQKSRFLLVIVVNIFSIEGCFETRARHAEGERRHGGDDEKAAISSGTSEGLEKYISYFDGLKTGTLEVAHIASTYLNRAYPLISSAAN</sequence>
<evidence type="ECO:0000313" key="1">
    <source>
        <dbReference type="EMBL" id="KAI5077192.1"/>
    </source>
</evidence>
<proteinExistence type="predicted"/>
<protein>
    <submittedName>
        <fullName evidence="1">Uncharacterized protein</fullName>
    </submittedName>
</protein>
<dbReference type="EMBL" id="JABFUD020000007">
    <property type="protein sequence ID" value="KAI5077192.1"/>
    <property type="molecule type" value="Genomic_DNA"/>
</dbReference>
<reference evidence="1" key="1">
    <citation type="submission" date="2021-01" db="EMBL/GenBank/DDBJ databases">
        <title>Adiantum capillus-veneris genome.</title>
        <authorList>
            <person name="Fang Y."/>
            <person name="Liao Q."/>
        </authorList>
    </citation>
    <scope>NUCLEOTIDE SEQUENCE</scope>
    <source>
        <strain evidence="1">H3</strain>
        <tissue evidence="1">Leaf</tissue>
    </source>
</reference>